<dbReference type="Pfam" id="PF13041">
    <property type="entry name" value="PPR_2"/>
    <property type="match status" value="3"/>
</dbReference>
<dbReference type="InterPro" id="IPR032675">
    <property type="entry name" value="LRR_dom_sf"/>
</dbReference>
<sequence>MTSSPLPNPNPGSTGLGSDSVSVAGVTRRRSLRLASKSDCGSGEVGSVSGTESVRSRKKPVSGEKGACLSEDKGGVFVENGEMGLDLIGKLDMGFGGLSGKGSGLEAGKSERKEEEGLRGFGEDGLKRKLSIDLNLVSSEEEGLRGFGEVGLGSNLEIGVLKIGDEAKRKRRLSIDLNVVGLEYVAEDEESKGYLSLRSGKRVVKKGMGGGDGSVGEVEEEGGEGLGRELIDVETGCIIHERRLRRAEKGKGKLVQDDLMEIDGVEVVELSLECKAGSLSDNVVEHDVSELNNGGQGSGGNEKGKRKLGGASDEGIDGNGGVKSRRRYSKEEKGKGKLADNSLKPNGDEKVELALDSEVKNSVEDVVSSHIPSMDNVALLDETNIGKAKTRESESSRRNYMERFREIARENASRFALYSSEEEENNVSTEAEAEPEIEDWPGPFSTAMKIIRDRGTKIQRVENSSSNKSKPASVIWVPKYGRNRRNSIIPSLKELSFVILAQNADAIASLESVPDSLRHKLSQLLCDSRRMNSHCFELLIHGSPTEVRLRDCSWLTEEQFTASFQMCDTSNLMVLQLDQCGRCLSDYVLPSTLARSSNSMPALTTLSLSGACRLSDDGLSKLISSAPVLRSLNISQCSLLTSTSIDTLADSLGSVLRELYLTDCQSIDAMLILPALKKFEQLQVLSLAGIQNVSDDCLREVMTARGHNMKELVLTDCVKLTDSSLKVIAETCPGLCAIDLVNLSKLTDFALGYLANGCHAIQTLKLCRNAFSDEAVAAFLETSGDSLKELSLNNVKKVGHNTAKSLAKPSRRLHTLDLSWCRNLTDEAVGLIVDNCLSLRVLKLFGCTQITDVFLDGHSNPDVQIIGLKMSPVLKHVKVPDHEEGTVEDHDCNRRSTSCSLNRTSQFMRSTINQYLKRIHALILKNGFHKNLLLSTKLITLASIFAPTMDYARKLFDKMTERDVFLWNTLIRGYADLGPCQEAISLYKTMHQSGLLPDNYTFPFVVRSCAVLSALAEGKEVHCNIIKNGFDSDVFVKSSLISMYAQSGETLNSEIVFGEMVVKNIVSWTAMIAGYVQNGFFKQGLGIFWEMVAAGTKPNAVTLISVLPACAGLECLSLGKVIHGYGVKVGLDSDISLMNALIAFYGKCGNVDTARSLFNRMVVKNLVSWNAMIAAYEQNDAARKAIKLFRRMPTERVEYDYITMVSVITACASLGSLNTGRWLHELVNRKGFATNVSIANALIDMYAKCGNIDLAKDVFERLPHRSVVSWSSIIGACASHGNGDDALILFSKMKEEGITPNSFTFTAVLTACRHSGLVEEGRKLFESMTKEYSIVAGIEQCACMVDLLGRAGCLKEAYDFIEWMPVEPDISVWGALLGACRIHGNVELAELVADRLFWLDPKTVTFYVLMSNIYADAGRWEDVVRLKNLMKIKELKKIPGLSVVEVNRKMHTFLSGSRSRSLCLT</sequence>
<keyword evidence="1" id="KW-0677">Repeat</keyword>
<dbReference type="SMART" id="SM00367">
    <property type="entry name" value="LRR_CC"/>
    <property type="match status" value="8"/>
</dbReference>
<dbReference type="InterPro" id="IPR006553">
    <property type="entry name" value="Leu-rich_rpt_Cys-con_subtyp"/>
</dbReference>
<evidence type="ECO:0000256" key="1">
    <source>
        <dbReference type="ARBA" id="ARBA00022737"/>
    </source>
</evidence>
<feature type="region of interest" description="Disordered" evidence="4">
    <location>
        <begin position="419"/>
        <end position="439"/>
    </location>
</feature>
<feature type="compositionally biased region" description="Acidic residues" evidence="4">
    <location>
        <begin position="420"/>
        <end position="439"/>
    </location>
</feature>
<feature type="repeat" description="PPR" evidence="3">
    <location>
        <begin position="1134"/>
        <end position="1168"/>
    </location>
</feature>
<dbReference type="FunFam" id="1.25.40.10:FF:000309">
    <property type="entry name" value="Pentatricopeptide repeat-containing protein, chloroplastic"/>
    <property type="match status" value="1"/>
</dbReference>
<dbReference type="GO" id="GO:0009451">
    <property type="term" value="P:RNA modification"/>
    <property type="evidence" value="ECO:0007669"/>
    <property type="project" value="InterPro"/>
</dbReference>
<feature type="repeat" description="PPR" evidence="3">
    <location>
        <begin position="963"/>
        <end position="997"/>
    </location>
</feature>
<dbReference type="InterPro" id="IPR011990">
    <property type="entry name" value="TPR-like_helical_dom_sf"/>
</dbReference>
<feature type="compositionally biased region" description="Polar residues" evidence="4">
    <location>
        <begin position="11"/>
        <end position="21"/>
    </location>
</feature>
<dbReference type="Gene3D" id="3.80.10.10">
    <property type="entry name" value="Ribonuclease Inhibitor"/>
    <property type="match status" value="2"/>
</dbReference>
<comment type="similarity">
    <text evidence="2">Belongs to the PPR family. PCMP-E subfamily.</text>
</comment>
<dbReference type="SUPFAM" id="SSF48452">
    <property type="entry name" value="TPR-like"/>
    <property type="match status" value="1"/>
</dbReference>
<feature type="repeat" description="PPR" evidence="3">
    <location>
        <begin position="1064"/>
        <end position="1098"/>
    </location>
</feature>
<dbReference type="EMBL" id="OIVN01003246">
    <property type="protein sequence ID" value="SPD09804.1"/>
    <property type="molecule type" value="Genomic_DNA"/>
</dbReference>
<dbReference type="FunFam" id="1.25.40.10:FF:000031">
    <property type="entry name" value="Pentatricopeptide repeat-containing protein mitochondrial"/>
    <property type="match status" value="1"/>
</dbReference>
<name>A0A2N9HE03_FAGSY</name>
<feature type="compositionally biased region" description="Low complexity" evidence="4">
    <location>
        <begin position="41"/>
        <end position="53"/>
    </location>
</feature>
<dbReference type="PROSITE" id="PS51375">
    <property type="entry name" value="PPR"/>
    <property type="match status" value="6"/>
</dbReference>
<dbReference type="GO" id="GO:0003723">
    <property type="term" value="F:RNA binding"/>
    <property type="evidence" value="ECO:0007669"/>
    <property type="project" value="InterPro"/>
</dbReference>
<dbReference type="InterPro" id="IPR002885">
    <property type="entry name" value="PPR_rpt"/>
</dbReference>
<gene>
    <name evidence="5" type="ORF">FSB_LOCUS37686</name>
</gene>
<accession>A0A2N9HE03</accession>
<dbReference type="FunFam" id="3.80.10.10:FF:000777">
    <property type="entry name" value="RNI-like superfamily protein"/>
    <property type="match status" value="1"/>
</dbReference>
<dbReference type="Pfam" id="PF01535">
    <property type="entry name" value="PPR"/>
    <property type="match status" value="3"/>
</dbReference>
<reference evidence="5" key="1">
    <citation type="submission" date="2018-02" db="EMBL/GenBank/DDBJ databases">
        <authorList>
            <person name="Cohen D.B."/>
            <person name="Kent A.D."/>
        </authorList>
    </citation>
    <scope>NUCLEOTIDE SEQUENCE</scope>
</reference>
<dbReference type="Pfam" id="PF20431">
    <property type="entry name" value="E_motif"/>
    <property type="match status" value="1"/>
</dbReference>
<feature type="repeat" description="PPR" evidence="3">
    <location>
        <begin position="1266"/>
        <end position="1300"/>
    </location>
</feature>
<feature type="region of interest" description="Disordered" evidence="4">
    <location>
        <begin position="1"/>
        <end position="69"/>
    </location>
</feature>
<dbReference type="FunFam" id="1.25.40.10:FF:000280">
    <property type="entry name" value="Pentatricopeptide repeat-containing protein"/>
    <property type="match status" value="1"/>
</dbReference>
<feature type="repeat" description="PPR" evidence="3">
    <location>
        <begin position="1301"/>
        <end position="1331"/>
    </location>
</feature>
<feature type="repeat" description="PPR" evidence="3">
    <location>
        <begin position="1235"/>
        <end position="1265"/>
    </location>
</feature>
<dbReference type="InterPro" id="IPR046960">
    <property type="entry name" value="PPR_At4g14850-like_plant"/>
</dbReference>
<evidence type="ECO:0000313" key="5">
    <source>
        <dbReference type="EMBL" id="SPD09804.1"/>
    </source>
</evidence>
<feature type="region of interest" description="Disordered" evidence="4">
    <location>
        <begin position="289"/>
        <end position="348"/>
    </location>
</feature>
<dbReference type="SUPFAM" id="SSF52047">
    <property type="entry name" value="RNI-like"/>
    <property type="match status" value="1"/>
</dbReference>
<evidence type="ECO:0000256" key="2">
    <source>
        <dbReference type="ARBA" id="ARBA00061659"/>
    </source>
</evidence>
<protein>
    <submittedName>
        <fullName evidence="5">Uncharacterized protein</fullName>
    </submittedName>
</protein>
<dbReference type="PANTHER" id="PTHR47926">
    <property type="entry name" value="PENTATRICOPEPTIDE REPEAT-CONTAINING PROTEIN"/>
    <property type="match status" value="1"/>
</dbReference>
<feature type="compositionally biased region" description="Pro residues" evidence="4">
    <location>
        <begin position="1"/>
        <end position="10"/>
    </location>
</feature>
<feature type="compositionally biased region" description="Basic and acidic residues" evidence="4">
    <location>
        <begin position="329"/>
        <end position="338"/>
    </location>
</feature>
<evidence type="ECO:0000256" key="4">
    <source>
        <dbReference type="SAM" id="MobiDB-lite"/>
    </source>
</evidence>
<dbReference type="FunFam" id="1.25.40.10:FF:000427">
    <property type="entry name" value="Pentatricopeptide repeat-containing protein chloroplastic"/>
    <property type="match status" value="1"/>
</dbReference>
<dbReference type="NCBIfam" id="TIGR00756">
    <property type="entry name" value="PPR"/>
    <property type="match status" value="4"/>
</dbReference>
<evidence type="ECO:0000256" key="3">
    <source>
        <dbReference type="PROSITE-ProRule" id="PRU00708"/>
    </source>
</evidence>
<dbReference type="FunFam" id="3.80.10.10:FF:001486">
    <property type="entry name" value="DNA repair protein rhp7 isoform A"/>
    <property type="match status" value="1"/>
</dbReference>
<organism evidence="5">
    <name type="scientific">Fagus sylvatica</name>
    <name type="common">Beechnut</name>
    <dbReference type="NCBI Taxonomy" id="28930"/>
    <lineage>
        <taxon>Eukaryota</taxon>
        <taxon>Viridiplantae</taxon>
        <taxon>Streptophyta</taxon>
        <taxon>Embryophyta</taxon>
        <taxon>Tracheophyta</taxon>
        <taxon>Spermatophyta</taxon>
        <taxon>Magnoliopsida</taxon>
        <taxon>eudicotyledons</taxon>
        <taxon>Gunneridae</taxon>
        <taxon>Pentapetalae</taxon>
        <taxon>rosids</taxon>
        <taxon>fabids</taxon>
        <taxon>Fagales</taxon>
        <taxon>Fagaceae</taxon>
        <taxon>Fagus</taxon>
    </lineage>
</organism>
<dbReference type="Gene3D" id="1.25.40.10">
    <property type="entry name" value="Tetratricopeptide repeat domain"/>
    <property type="match status" value="5"/>
</dbReference>
<proteinExistence type="inferred from homology"/>
<dbReference type="PANTHER" id="PTHR47926:SF454">
    <property type="entry name" value="REPEAT-CONTAINING PROTEIN, PUTATIVE-RELATED"/>
    <property type="match status" value="1"/>
</dbReference>
<dbReference type="InterPro" id="IPR046848">
    <property type="entry name" value="E_motif"/>
</dbReference>